<keyword evidence="1" id="KW-1133">Transmembrane helix</keyword>
<proteinExistence type="predicted"/>
<accession>A0A914S2A9</accession>
<dbReference type="Proteomes" id="UP000887564">
    <property type="component" value="Unplaced"/>
</dbReference>
<dbReference type="WBParaSite" id="PEQ_0001245201-mRNA-1">
    <property type="protein sequence ID" value="PEQ_0001245201-mRNA-1"/>
    <property type="gene ID" value="PEQ_0001245201"/>
</dbReference>
<sequence>MEVSEEFDDEREQRFHHFVRQHIVRSSVFLFTYYYYCSYLSSIICNTVFNFTVDIGITEDMQ</sequence>
<keyword evidence="2" id="KW-1185">Reference proteome</keyword>
<reference evidence="3" key="1">
    <citation type="submission" date="2022-11" db="UniProtKB">
        <authorList>
            <consortium name="WormBaseParasite"/>
        </authorList>
    </citation>
    <scope>IDENTIFICATION</scope>
</reference>
<dbReference type="AlphaFoldDB" id="A0A914S2A9"/>
<feature type="transmembrane region" description="Helical" evidence="1">
    <location>
        <begin position="33"/>
        <end position="53"/>
    </location>
</feature>
<name>A0A914S2A9_PAREQ</name>
<keyword evidence="1" id="KW-0472">Membrane</keyword>
<protein>
    <submittedName>
        <fullName evidence="3">Uncharacterized protein</fullName>
    </submittedName>
</protein>
<evidence type="ECO:0000256" key="1">
    <source>
        <dbReference type="SAM" id="Phobius"/>
    </source>
</evidence>
<keyword evidence="1" id="KW-0812">Transmembrane</keyword>
<evidence type="ECO:0000313" key="3">
    <source>
        <dbReference type="WBParaSite" id="PEQ_0001245201-mRNA-1"/>
    </source>
</evidence>
<organism evidence="2 3">
    <name type="scientific">Parascaris equorum</name>
    <name type="common">Equine roundworm</name>
    <dbReference type="NCBI Taxonomy" id="6256"/>
    <lineage>
        <taxon>Eukaryota</taxon>
        <taxon>Metazoa</taxon>
        <taxon>Ecdysozoa</taxon>
        <taxon>Nematoda</taxon>
        <taxon>Chromadorea</taxon>
        <taxon>Rhabditida</taxon>
        <taxon>Spirurina</taxon>
        <taxon>Ascaridomorpha</taxon>
        <taxon>Ascaridoidea</taxon>
        <taxon>Ascarididae</taxon>
        <taxon>Parascaris</taxon>
    </lineage>
</organism>
<evidence type="ECO:0000313" key="2">
    <source>
        <dbReference type="Proteomes" id="UP000887564"/>
    </source>
</evidence>